<dbReference type="Gene3D" id="1.10.150.130">
    <property type="match status" value="1"/>
</dbReference>
<evidence type="ECO:0008006" key="4">
    <source>
        <dbReference type="Google" id="ProtNLM"/>
    </source>
</evidence>
<accession>A0ABT9MD37</accession>
<organism evidence="2 3">
    <name type="scientific">Deinococcus enclensis</name>
    <dbReference type="NCBI Taxonomy" id="1049582"/>
    <lineage>
        <taxon>Bacteria</taxon>
        <taxon>Thermotogati</taxon>
        <taxon>Deinococcota</taxon>
        <taxon>Deinococci</taxon>
        <taxon>Deinococcales</taxon>
        <taxon>Deinococcaceae</taxon>
        <taxon>Deinococcus</taxon>
    </lineage>
</organism>
<keyword evidence="1" id="KW-0238">DNA-binding</keyword>
<evidence type="ECO:0000256" key="1">
    <source>
        <dbReference type="ARBA" id="ARBA00023125"/>
    </source>
</evidence>
<dbReference type="InterPro" id="IPR011010">
    <property type="entry name" value="DNA_brk_join_enz"/>
</dbReference>
<gene>
    <name evidence="2" type="ORF">QO006_001895</name>
</gene>
<keyword evidence="3" id="KW-1185">Reference proteome</keyword>
<proteinExistence type="predicted"/>
<comment type="caution">
    <text evidence="2">The sequence shown here is derived from an EMBL/GenBank/DDBJ whole genome shotgun (WGS) entry which is preliminary data.</text>
</comment>
<dbReference type="EMBL" id="JAURUR010000004">
    <property type="protein sequence ID" value="MDP9764470.1"/>
    <property type="molecule type" value="Genomic_DNA"/>
</dbReference>
<protein>
    <recommendedName>
        <fullName evidence="4">Core-binding (CB) domain-containing protein</fullName>
    </recommendedName>
</protein>
<reference evidence="2 3" key="1">
    <citation type="submission" date="2023-07" db="EMBL/GenBank/DDBJ databases">
        <title>Genomic Encyclopedia of Type Strains, Phase IV (KMG-IV): sequencing the most valuable type-strain genomes for metagenomic binning, comparative biology and taxonomic classification.</title>
        <authorList>
            <person name="Goeker M."/>
        </authorList>
    </citation>
    <scope>NUCLEOTIDE SEQUENCE [LARGE SCALE GENOMIC DNA]</scope>
    <source>
        <strain evidence="2 3">NIO-1023</strain>
    </source>
</reference>
<sequence length="172" mass="19469">MSDKRGHHEGTYQTLPDGRVRWKVRVTYPDGSSKRPSGTARTMTAARQAVRDAQTKADQGQHPVARKLTVLEMVTEYMEAKRSIWSFRSYKNNEYLLEHYIKDALGARRAAGITPRALRDYFEGLSLGSSGQNQVRSLLSVRVPQLRFQPICKSQRTSARLFQAGKFVRGPA</sequence>
<evidence type="ECO:0000313" key="3">
    <source>
        <dbReference type="Proteomes" id="UP001232163"/>
    </source>
</evidence>
<dbReference type="InterPro" id="IPR010998">
    <property type="entry name" value="Integrase_recombinase_N"/>
</dbReference>
<dbReference type="Proteomes" id="UP001232163">
    <property type="component" value="Unassembled WGS sequence"/>
</dbReference>
<name>A0ABT9MD37_9DEIO</name>
<feature type="non-terminal residue" evidence="2">
    <location>
        <position position="172"/>
    </location>
</feature>
<dbReference type="SUPFAM" id="SSF56349">
    <property type="entry name" value="DNA breaking-rejoining enzymes"/>
    <property type="match status" value="1"/>
</dbReference>
<evidence type="ECO:0000313" key="2">
    <source>
        <dbReference type="EMBL" id="MDP9764470.1"/>
    </source>
</evidence>